<evidence type="ECO:0000256" key="3">
    <source>
        <dbReference type="ARBA" id="ARBA00022741"/>
    </source>
</evidence>
<feature type="compositionally biased region" description="Basic and acidic residues" evidence="7">
    <location>
        <begin position="1035"/>
        <end position="1047"/>
    </location>
</feature>
<dbReference type="InterPro" id="IPR027417">
    <property type="entry name" value="P-loop_NTPase"/>
</dbReference>
<reference evidence="10" key="1">
    <citation type="submission" date="2022-03" db="EMBL/GenBank/DDBJ databases">
        <title>Draft genome sequence of Aduncisulcus paluster, a free-living microaerophilic Fornicata.</title>
        <authorList>
            <person name="Yuyama I."/>
            <person name="Kume K."/>
            <person name="Tamura T."/>
            <person name="Inagaki Y."/>
            <person name="Hashimoto T."/>
        </authorList>
    </citation>
    <scope>NUCLEOTIDE SEQUENCE</scope>
    <source>
        <strain evidence="10">NY0171</strain>
    </source>
</reference>
<dbReference type="InterPro" id="IPR003593">
    <property type="entry name" value="AAA+_ATPase"/>
</dbReference>
<dbReference type="SUPFAM" id="SSF52540">
    <property type="entry name" value="P-loop containing nucleoside triphosphate hydrolases"/>
    <property type="match status" value="1"/>
</dbReference>
<accession>A0ABQ5K8G6</accession>
<organism evidence="10 11">
    <name type="scientific">Aduncisulcus paluster</name>
    <dbReference type="NCBI Taxonomy" id="2918883"/>
    <lineage>
        <taxon>Eukaryota</taxon>
        <taxon>Metamonada</taxon>
        <taxon>Carpediemonas-like organisms</taxon>
        <taxon>Aduncisulcus</taxon>
    </lineage>
</organism>
<evidence type="ECO:0000256" key="1">
    <source>
        <dbReference type="ARBA" id="ARBA00004141"/>
    </source>
</evidence>
<keyword evidence="5 8" id="KW-1133">Transmembrane helix</keyword>
<evidence type="ECO:0000256" key="4">
    <source>
        <dbReference type="ARBA" id="ARBA00022840"/>
    </source>
</evidence>
<dbReference type="InterPro" id="IPR013525">
    <property type="entry name" value="ABC2_TM"/>
</dbReference>
<dbReference type="EMBL" id="BQXS01012758">
    <property type="protein sequence ID" value="GKT27615.1"/>
    <property type="molecule type" value="Genomic_DNA"/>
</dbReference>
<proteinExistence type="predicted"/>
<dbReference type="Proteomes" id="UP001057375">
    <property type="component" value="Unassembled WGS sequence"/>
</dbReference>
<feature type="region of interest" description="Disordered" evidence="7">
    <location>
        <begin position="1035"/>
        <end position="1065"/>
    </location>
</feature>
<evidence type="ECO:0000313" key="10">
    <source>
        <dbReference type="EMBL" id="GKT27615.1"/>
    </source>
</evidence>
<dbReference type="CDD" id="cd03263">
    <property type="entry name" value="ABC_subfamily_A"/>
    <property type="match status" value="1"/>
</dbReference>
<feature type="transmembrane region" description="Helical" evidence="8">
    <location>
        <begin position="292"/>
        <end position="317"/>
    </location>
</feature>
<comment type="caution">
    <text evidence="10">The sequence shown here is derived from an EMBL/GenBank/DDBJ whole genome shotgun (WGS) entry which is preliminary data.</text>
</comment>
<feature type="transmembrane region" description="Helical" evidence="8">
    <location>
        <begin position="250"/>
        <end position="271"/>
    </location>
</feature>
<gene>
    <name evidence="10" type="ORF">ADUPG1_013927</name>
</gene>
<dbReference type="PANTHER" id="PTHR19229">
    <property type="entry name" value="ATP-BINDING CASSETTE TRANSPORTER SUBFAMILY A ABCA"/>
    <property type="match status" value="1"/>
</dbReference>
<dbReference type="PROSITE" id="PS50893">
    <property type="entry name" value="ABC_TRANSPORTER_2"/>
    <property type="match status" value="1"/>
</dbReference>
<evidence type="ECO:0000256" key="2">
    <source>
        <dbReference type="ARBA" id="ARBA00022692"/>
    </source>
</evidence>
<evidence type="ECO:0000313" key="11">
    <source>
        <dbReference type="Proteomes" id="UP001057375"/>
    </source>
</evidence>
<dbReference type="PROSITE" id="PS00211">
    <property type="entry name" value="ABC_TRANSPORTER_1"/>
    <property type="match status" value="1"/>
</dbReference>
<dbReference type="Gene3D" id="3.40.50.300">
    <property type="entry name" value="P-loop containing nucleotide triphosphate hydrolases"/>
    <property type="match status" value="1"/>
</dbReference>
<dbReference type="InterPro" id="IPR026082">
    <property type="entry name" value="ABCA"/>
</dbReference>
<dbReference type="InterPro" id="IPR017871">
    <property type="entry name" value="ABC_transporter-like_CS"/>
</dbReference>
<evidence type="ECO:0000256" key="6">
    <source>
        <dbReference type="ARBA" id="ARBA00023136"/>
    </source>
</evidence>
<evidence type="ECO:0000256" key="5">
    <source>
        <dbReference type="ARBA" id="ARBA00022989"/>
    </source>
</evidence>
<evidence type="ECO:0000259" key="9">
    <source>
        <dbReference type="PROSITE" id="PS50893"/>
    </source>
</evidence>
<name>A0ABQ5K8G6_9EUKA</name>
<keyword evidence="11" id="KW-1185">Reference proteome</keyword>
<dbReference type="InterPro" id="IPR003439">
    <property type="entry name" value="ABC_transporter-like_ATP-bd"/>
</dbReference>
<dbReference type="SMART" id="SM00382">
    <property type="entry name" value="AAA"/>
    <property type="match status" value="1"/>
</dbReference>
<dbReference type="Pfam" id="PF12698">
    <property type="entry name" value="ABC2_membrane_3"/>
    <property type="match status" value="1"/>
</dbReference>
<feature type="compositionally biased region" description="Low complexity" evidence="7">
    <location>
        <begin position="661"/>
        <end position="672"/>
    </location>
</feature>
<feature type="transmembrane region" description="Helical" evidence="8">
    <location>
        <begin position="363"/>
        <end position="380"/>
    </location>
</feature>
<sequence>MEAIEDAETANLAPLEQPKTKKEKYLFFHSQFKGVFIKNWLLTGRSPFFTIVKIIVPFLAMGLILLSHHLMKTPAIPHQEVFDEPMQFAICPDETRGSGSCYALVMCIDDDVDLIDEYRQVWEDIVTYMSENNDPPLDPDLDVYWYETESEFQLAYLNDGLLALNSVKIGSFSYNNPIFTAYTRANQDGQGVRSTTRTWTYNTLVKVYEAMYNVFGKYHMFLIEEDVHLHFNWNWRDYPVQSISDNDSTMYYVITMFAVVGILIPFALQVIEMANEKESQVRQGLAGIGLRYFANDCAWFVYYLIIQAYNVTVFILLGKLTDMSFFTDVTFSALWTLLMFFAVAITAWGLMAAAFCTTLRGSLIGVIILFTVLMVTQFILEATCTFVPTTNIPLIRMIISAYPSYHLDIVSYVMYATTQGLGRNPLDRHFYFKDLFYKWGSTVNNLPITVLPIKNLLMLLVDTAGAWLFSVYAQVANGSSSGGSRGWGWGFAAISGQKKVLSTYATPSAGLRGVGPAEHAADPLVRDEARLLAIGETQGYAITVEGLTKIFTKDDTKSTGCCSCGWGGCCCNGCCNGCCEGCCCDCFCHGCCGLREHCEKSKKEKIHKKREDEKLSISTSLLGYQTTDEDAEDSYKTLQDIEDGKGESKVYIDDIKKKKSSGTSSRTSSSQGSDEEDSDSIGVSFSDSQAESRDSQGGSKKKQVGSRILEDGSVLALDKVFFGVKEGECCALLGRNGSGKTTCINIMNGTIIPSSGSAYVLGHSVLTDIHNVHRLTGVCPQFDILWPQLTAEEHMHLFCLFRGKLNEEERAKEVKTMLHHTSLTEHAHKRVKHMSGGMKRRLSVSLALIAGPRIIILDEPTTGLDPISRRKIWRLLARMKKGRVLLLTTHSMSEAEELGDRIVILQDGSVKGMGSVQRMKRVWGGGYRIVMETKQLDKTKGQEGKKKEEEAEEESISLVSALSRVLEPLFPTCEISIHNTRVVLTIPPLYPISRDDIITYEIRQKRRTGVDEVFKGLVMGELIDILEKHERNRGAGQLKKTEVPKKEEEEEEEREQPEKDEIEDRDREIILASSEYASLSSQIAHVSSWSLKFTTMDDVFRNSLDEAFKPLVELDNTSRREVTVTSI</sequence>
<dbReference type="Pfam" id="PF00005">
    <property type="entry name" value="ABC_tran"/>
    <property type="match status" value="1"/>
</dbReference>
<evidence type="ECO:0000256" key="8">
    <source>
        <dbReference type="SAM" id="Phobius"/>
    </source>
</evidence>
<keyword evidence="3" id="KW-0547">Nucleotide-binding</keyword>
<evidence type="ECO:0000256" key="7">
    <source>
        <dbReference type="SAM" id="MobiDB-lite"/>
    </source>
</evidence>
<keyword evidence="4" id="KW-0067">ATP-binding</keyword>
<feature type="compositionally biased region" description="Basic and acidic residues" evidence="7">
    <location>
        <begin position="1056"/>
        <end position="1065"/>
    </location>
</feature>
<keyword evidence="2 8" id="KW-0812">Transmembrane</keyword>
<keyword evidence="6 8" id="KW-0472">Membrane</keyword>
<feature type="transmembrane region" description="Helical" evidence="8">
    <location>
        <begin position="329"/>
        <end position="351"/>
    </location>
</feature>
<feature type="transmembrane region" description="Helical" evidence="8">
    <location>
        <begin position="48"/>
        <end position="71"/>
    </location>
</feature>
<feature type="domain" description="ABC transporter" evidence="9">
    <location>
        <begin position="699"/>
        <end position="932"/>
    </location>
</feature>
<protein>
    <submittedName>
        <fullName evidence="10">ABC transporter A like protein</fullName>
    </submittedName>
</protein>
<feature type="region of interest" description="Disordered" evidence="7">
    <location>
        <begin position="659"/>
        <end position="704"/>
    </location>
</feature>
<comment type="subcellular location">
    <subcellularLocation>
        <location evidence="1">Membrane</location>
        <topology evidence="1">Multi-pass membrane protein</topology>
    </subcellularLocation>
</comment>